<organism evidence="6 7">
    <name type="scientific">Streptococcus ictaluri 707-05</name>
    <dbReference type="NCBI Taxonomy" id="764299"/>
    <lineage>
        <taxon>Bacteria</taxon>
        <taxon>Bacillati</taxon>
        <taxon>Bacillota</taxon>
        <taxon>Bacilli</taxon>
        <taxon>Lactobacillales</taxon>
        <taxon>Streptococcaceae</taxon>
        <taxon>Streptococcus</taxon>
    </lineage>
</organism>
<protein>
    <submittedName>
        <fullName evidence="6">2-dehydro-3-deoxyphosphogluconate aldolase/4-hydroxy-2-oxoglutarate aldolase</fullName>
        <ecNumber evidence="6">4.1.2.14</ecNumber>
        <ecNumber evidence="6">4.1.3.16</ecNumber>
    </submittedName>
</protein>
<dbReference type="EC" id="4.1.2.14" evidence="6"/>
<dbReference type="GO" id="GO:0008700">
    <property type="term" value="F:(R,S)-4-hydroxy-2-oxoglutarate aldolase activity"/>
    <property type="evidence" value="ECO:0007669"/>
    <property type="project" value="UniProtKB-EC"/>
</dbReference>
<gene>
    <name evidence="6" type="primary">eda</name>
    <name evidence="6" type="ORF">STRIC_0024</name>
</gene>
<dbReference type="InterPro" id="IPR013785">
    <property type="entry name" value="Aldolase_TIM"/>
</dbReference>
<dbReference type="PANTHER" id="PTHR30246:SF1">
    <property type="entry name" value="2-DEHYDRO-3-DEOXY-6-PHOSPHOGALACTONATE ALDOLASE-RELATED"/>
    <property type="match status" value="1"/>
</dbReference>
<dbReference type="InterPro" id="IPR000887">
    <property type="entry name" value="Aldlse_KDPG_KHG"/>
</dbReference>
<evidence type="ECO:0000256" key="1">
    <source>
        <dbReference type="ARBA" id="ARBA00004761"/>
    </source>
</evidence>
<keyword evidence="4 6" id="KW-0456">Lyase</keyword>
<evidence type="ECO:0000256" key="5">
    <source>
        <dbReference type="ARBA" id="ARBA00023277"/>
    </source>
</evidence>
<dbReference type="RefSeq" id="WP_008087510.1">
    <property type="nucleotide sequence ID" value="NZ_AEUX02000002.1"/>
</dbReference>
<dbReference type="NCBIfam" id="NF005119">
    <property type="entry name" value="PRK06552.1"/>
    <property type="match status" value="1"/>
</dbReference>
<dbReference type="CDD" id="cd00452">
    <property type="entry name" value="KDPG_aldolase"/>
    <property type="match status" value="1"/>
</dbReference>
<evidence type="ECO:0000256" key="3">
    <source>
        <dbReference type="ARBA" id="ARBA00011233"/>
    </source>
</evidence>
<evidence type="ECO:0000313" key="7">
    <source>
        <dbReference type="Proteomes" id="UP000003330"/>
    </source>
</evidence>
<dbReference type="PANTHER" id="PTHR30246">
    <property type="entry name" value="2-KETO-3-DEOXY-6-PHOSPHOGLUCONATE ALDOLASE"/>
    <property type="match status" value="1"/>
</dbReference>
<evidence type="ECO:0000313" key="6">
    <source>
        <dbReference type="EMBL" id="EHI70667.1"/>
    </source>
</evidence>
<dbReference type="STRING" id="764299.STRIC_0024"/>
<comment type="subunit">
    <text evidence="3">Homotrimer.</text>
</comment>
<evidence type="ECO:0000256" key="4">
    <source>
        <dbReference type="ARBA" id="ARBA00023239"/>
    </source>
</evidence>
<dbReference type="NCBIfam" id="TIGR01182">
    <property type="entry name" value="eda"/>
    <property type="match status" value="1"/>
</dbReference>
<dbReference type="Pfam" id="PF01081">
    <property type="entry name" value="Aldolase"/>
    <property type="match status" value="1"/>
</dbReference>
<dbReference type="EMBL" id="AEUX02000002">
    <property type="protein sequence ID" value="EHI70667.1"/>
    <property type="molecule type" value="Genomic_DNA"/>
</dbReference>
<sequence>MGKSEIMTRLKANKLALVVRGNSKEEALACSLASIEGGIKSIEVAYTNPHASQVIEALKDISLKDSQVVVGAGTVLDEVTARLAILAGARFIVSPNFSASTARLCHRYGVPYIPGCMTVDEIVRALESGVEMVKVFPGATLGMSFIKAIKSPLPQVDVMVTGGVTVENVSQWFTAGAQVLGVGGEFNQLASQDHFETIKNKAADYCRQC</sequence>
<proteinExistence type="inferred from homology"/>
<comment type="pathway">
    <text evidence="1">Carbohydrate acid metabolism.</text>
</comment>
<keyword evidence="5" id="KW-0119">Carbohydrate metabolism</keyword>
<name>G5K0A4_9STRE</name>
<reference evidence="6 7" key="1">
    <citation type="journal article" date="2014" name="Int. J. Syst. Evol. Microbiol.">
        <title>Phylogenomics and the dynamic genome evolution of the genus Streptococcus.</title>
        <authorList>
            <consortium name="The Broad Institute Genome Sequencing Platform"/>
            <person name="Richards V.P."/>
            <person name="Palmer S.R."/>
            <person name="Pavinski Bitar P.D."/>
            <person name="Qin X."/>
            <person name="Weinstock G.M."/>
            <person name="Highlander S.K."/>
            <person name="Town C.D."/>
            <person name="Burne R.A."/>
            <person name="Stanhope M.J."/>
        </authorList>
    </citation>
    <scope>NUCLEOTIDE SEQUENCE [LARGE SCALE GENOMIC DNA]</scope>
    <source>
        <strain evidence="6 7">707-05</strain>
    </source>
</reference>
<dbReference type="SUPFAM" id="SSF51569">
    <property type="entry name" value="Aldolase"/>
    <property type="match status" value="1"/>
</dbReference>
<dbReference type="GO" id="GO:0008675">
    <property type="term" value="F:2-dehydro-3-deoxy-phosphogluconate aldolase activity"/>
    <property type="evidence" value="ECO:0007669"/>
    <property type="project" value="UniProtKB-EC"/>
</dbReference>
<dbReference type="eggNOG" id="COG0800">
    <property type="taxonomic scope" value="Bacteria"/>
</dbReference>
<dbReference type="Gene3D" id="3.20.20.70">
    <property type="entry name" value="Aldolase class I"/>
    <property type="match status" value="1"/>
</dbReference>
<dbReference type="Proteomes" id="UP000003330">
    <property type="component" value="Unassembled WGS sequence"/>
</dbReference>
<dbReference type="EC" id="4.1.3.16" evidence="6"/>
<keyword evidence="7" id="KW-1185">Reference proteome</keyword>
<accession>G5K0A4</accession>
<comment type="caution">
    <text evidence="6">The sequence shown here is derived from an EMBL/GenBank/DDBJ whole genome shotgun (WGS) entry which is preliminary data.</text>
</comment>
<comment type="similarity">
    <text evidence="2">Belongs to the KHG/KDPG aldolase family.</text>
</comment>
<evidence type="ECO:0000256" key="2">
    <source>
        <dbReference type="ARBA" id="ARBA00006906"/>
    </source>
</evidence>
<dbReference type="AlphaFoldDB" id="G5K0A4"/>
<dbReference type="OrthoDB" id="9802667at2"/>